<dbReference type="Proteomes" id="UP001523528">
    <property type="component" value="Unassembled WGS sequence"/>
</dbReference>
<feature type="region of interest" description="Disordered" evidence="1">
    <location>
        <begin position="385"/>
        <end position="430"/>
    </location>
</feature>
<keyword evidence="2" id="KW-0472">Membrane</keyword>
<name>A0ABT1F1L8_9PROT</name>
<feature type="transmembrane region" description="Helical" evidence="2">
    <location>
        <begin position="204"/>
        <end position="225"/>
    </location>
</feature>
<evidence type="ECO:0000256" key="2">
    <source>
        <dbReference type="SAM" id="Phobius"/>
    </source>
</evidence>
<evidence type="ECO:0000256" key="1">
    <source>
        <dbReference type="SAM" id="MobiDB-lite"/>
    </source>
</evidence>
<feature type="transmembrane region" description="Helical" evidence="2">
    <location>
        <begin position="46"/>
        <end position="67"/>
    </location>
</feature>
<dbReference type="InterPro" id="IPR036259">
    <property type="entry name" value="MFS_trans_sf"/>
</dbReference>
<evidence type="ECO:0000313" key="4">
    <source>
        <dbReference type="Proteomes" id="UP001523528"/>
    </source>
</evidence>
<feature type="transmembrane region" description="Helical" evidence="2">
    <location>
        <begin position="79"/>
        <end position="101"/>
    </location>
</feature>
<protein>
    <submittedName>
        <fullName evidence="3">MFS transporter</fullName>
    </submittedName>
</protein>
<dbReference type="EMBL" id="JAMYZZ010000021">
    <property type="protein sequence ID" value="MCP1259097.1"/>
    <property type="molecule type" value="Genomic_DNA"/>
</dbReference>
<reference evidence="3 4" key="1">
    <citation type="submission" date="2022-06" db="EMBL/GenBank/DDBJ databases">
        <title>Acetobacer genomes from food samples.</title>
        <authorList>
            <person name="Sombolestani A."/>
        </authorList>
    </citation>
    <scope>NUCLEOTIDE SEQUENCE [LARGE SCALE GENOMIC DNA]</scope>
    <source>
        <strain evidence="3 4">R-83285</strain>
    </source>
</reference>
<comment type="caution">
    <text evidence="3">The sequence shown here is derived from an EMBL/GenBank/DDBJ whole genome shotgun (WGS) entry which is preliminary data.</text>
</comment>
<feature type="transmembrane region" description="Helical" evidence="2">
    <location>
        <begin position="132"/>
        <end position="153"/>
    </location>
</feature>
<proteinExistence type="predicted"/>
<feature type="transmembrane region" description="Helical" evidence="2">
    <location>
        <begin position="237"/>
        <end position="263"/>
    </location>
</feature>
<gene>
    <name evidence="3" type="ORF">NKW50_10890</name>
</gene>
<feature type="transmembrane region" description="Helical" evidence="2">
    <location>
        <begin position="295"/>
        <end position="314"/>
    </location>
</feature>
<accession>A0ABT1F1L8</accession>
<dbReference type="RefSeq" id="WP_253544150.1">
    <property type="nucleotide sequence ID" value="NZ_JAMYZY010000021.1"/>
</dbReference>
<evidence type="ECO:0000313" key="3">
    <source>
        <dbReference type="EMBL" id="MCP1259097.1"/>
    </source>
</evidence>
<keyword evidence="2" id="KW-1133">Transmembrane helix</keyword>
<dbReference type="Gene3D" id="1.20.1250.20">
    <property type="entry name" value="MFS general substrate transporter like domains"/>
    <property type="match status" value="1"/>
</dbReference>
<feature type="transmembrane region" description="Helical" evidence="2">
    <location>
        <begin position="165"/>
        <end position="184"/>
    </location>
</feature>
<feature type="transmembrane region" description="Helical" evidence="2">
    <location>
        <begin position="354"/>
        <end position="374"/>
    </location>
</feature>
<keyword evidence="4" id="KW-1185">Reference proteome</keyword>
<dbReference type="SUPFAM" id="SSF103473">
    <property type="entry name" value="MFS general substrate transporter"/>
    <property type="match status" value="1"/>
</dbReference>
<feature type="transmembrane region" description="Helical" evidence="2">
    <location>
        <begin position="269"/>
        <end position="288"/>
    </location>
</feature>
<sequence>MVGGHGNRAGLVVLVAISAVDCAAHSMNSLGPFAVGELVRGGRFSIMQAGVWSSVEMLAYAVAMTAVAPLSARLRLRFVAVLAAVGLVGAQAGSAFVVGLWPLLVLRVLSGGCLGGLNAVVNIGASRLGRPVFVLSFVMVVQTVVFSLASLLLPHASAIAGQRGVFLALAGLVVLLLPFMFFLPDTNVAHTPAPPQARYATPPGLAHVWALLAVLFYTGGSLAVWPFTQRIGASVGLAPASFGVLSAIANIAGLAVCLVTVVQSRRHNTSPFLVPALVLVGGVCVVQACPPAPMLFCAAFVLNYAVWFFIYPSLVGLTCLVDPTGKLAARSGGAWMFSQAGTTLFASATQTNGLYLWTGLFSLCLCLCAAFATLRVTPAPTPAAPPYGPHRNGPATPHVAPVRSRAGAAPNTAHMGKAGHKPPCPARLRI</sequence>
<organism evidence="3 4">
    <name type="scientific">Acetobacter lambici</name>
    <dbReference type="NCBI Taxonomy" id="1332824"/>
    <lineage>
        <taxon>Bacteria</taxon>
        <taxon>Pseudomonadati</taxon>
        <taxon>Pseudomonadota</taxon>
        <taxon>Alphaproteobacteria</taxon>
        <taxon>Acetobacterales</taxon>
        <taxon>Acetobacteraceae</taxon>
        <taxon>Acetobacter</taxon>
    </lineage>
</organism>
<keyword evidence="2" id="KW-0812">Transmembrane</keyword>